<gene>
    <name evidence="2" type="ORF">ACFO0C_12760</name>
</gene>
<name>A0ABV8IVI9_9ACTN</name>
<proteinExistence type="predicted"/>
<evidence type="ECO:0000313" key="2">
    <source>
        <dbReference type="EMBL" id="MFC4065805.1"/>
    </source>
</evidence>
<reference evidence="3" key="1">
    <citation type="journal article" date="2019" name="Int. J. Syst. Evol. Microbiol.">
        <title>The Global Catalogue of Microorganisms (GCM) 10K type strain sequencing project: providing services to taxonomists for standard genome sequencing and annotation.</title>
        <authorList>
            <consortium name="The Broad Institute Genomics Platform"/>
            <consortium name="The Broad Institute Genome Sequencing Center for Infectious Disease"/>
            <person name="Wu L."/>
            <person name="Ma J."/>
        </authorList>
    </citation>
    <scope>NUCLEOTIDE SEQUENCE [LARGE SCALE GENOMIC DNA]</scope>
    <source>
        <strain evidence="3">TBRC 5832</strain>
    </source>
</reference>
<dbReference type="RefSeq" id="WP_378066791.1">
    <property type="nucleotide sequence ID" value="NZ_JBHSBL010000013.1"/>
</dbReference>
<organism evidence="2 3">
    <name type="scientific">Actinoplanes subglobosus</name>
    <dbReference type="NCBI Taxonomy" id="1547892"/>
    <lineage>
        <taxon>Bacteria</taxon>
        <taxon>Bacillati</taxon>
        <taxon>Actinomycetota</taxon>
        <taxon>Actinomycetes</taxon>
        <taxon>Micromonosporales</taxon>
        <taxon>Micromonosporaceae</taxon>
        <taxon>Actinoplanes</taxon>
    </lineage>
</organism>
<feature type="region of interest" description="Disordered" evidence="1">
    <location>
        <begin position="54"/>
        <end position="74"/>
    </location>
</feature>
<keyword evidence="3" id="KW-1185">Reference proteome</keyword>
<dbReference type="Proteomes" id="UP001595867">
    <property type="component" value="Unassembled WGS sequence"/>
</dbReference>
<evidence type="ECO:0008006" key="4">
    <source>
        <dbReference type="Google" id="ProtNLM"/>
    </source>
</evidence>
<evidence type="ECO:0000313" key="3">
    <source>
        <dbReference type="Proteomes" id="UP001595867"/>
    </source>
</evidence>
<protein>
    <recommendedName>
        <fullName evidence="4">Secreted protein</fullName>
    </recommendedName>
</protein>
<comment type="caution">
    <text evidence="2">The sequence shown here is derived from an EMBL/GenBank/DDBJ whole genome shotgun (WGS) entry which is preliminary data.</text>
</comment>
<evidence type="ECO:0000256" key="1">
    <source>
        <dbReference type="SAM" id="MobiDB-lite"/>
    </source>
</evidence>
<feature type="compositionally biased region" description="Basic and acidic residues" evidence="1">
    <location>
        <begin position="54"/>
        <end position="68"/>
    </location>
</feature>
<dbReference type="EMBL" id="JBHSBL010000013">
    <property type="protein sequence ID" value="MFC4065805.1"/>
    <property type="molecule type" value="Genomic_DNA"/>
</dbReference>
<sequence>MPVLTHRRVALIAAIMALFLLAVSQLSPGNAGLSFGPVVDSPVVVAVQISCGHEHDGDRSQSQEHKQGDAWTPAAAPFLRPPADTIGVLLPALRTLPAVTVVAASAADVTPLPDADPAQPGVLRI</sequence>
<accession>A0ABV8IVI9</accession>